<comment type="caution">
    <text evidence="1">The sequence shown here is derived from an EMBL/GenBank/DDBJ whole genome shotgun (WGS) entry which is preliminary data.</text>
</comment>
<proteinExistence type="predicted"/>
<accession>A0AA35D7H2</accession>
<organism evidence="1 2">
    <name type="scientific">Comamonas aquatica</name>
    <dbReference type="NCBI Taxonomy" id="225991"/>
    <lineage>
        <taxon>Bacteria</taxon>
        <taxon>Pseudomonadati</taxon>
        <taxon>Pseudomonadota</taxon>
        <taxon>Betaproteobacteria</taxon>
        <taxon>Burkholderiales</taxon>
        <taxon>Comamonadaceae</taxon>
        <taxon>Comamonas</taxon>
    </lineage>
</organism>
<protein>
    <submittedName>
        <fullName evidence="1">Uncharacterized protein</fullName>
    </submittedName>
</protein>
<dbReference type="EMBL" id="CAHPSC010000019">
    <property type="protein sequence ID" value="CAB5685299.1"/>
    <property type="molecule type" value="Genomic_DNA"/>
</dbReference>
<sequence length="300" mass="33752">MQSQISRNTCNVPPISRRLIMTIENNAVSRSPVYGVDRVTIWLDRPASEAEFEALCEHCTCLTVTNDQPKFQANRKCKLDLFQPTRKCLRMAKEILRAETNADLTYVELARDVTLPNKARMALLIAFLGSVKVRGQRSLFVQCKGTFYCGKRAESGGRDGSVLAVYADKASKINNARPDADAMECFHVELRLSGKDALNKHGIRTLQDLIVFNHKQFWKKSLKFYALPRSKTKLGRLLAACSGGRADASDTAYLKRANRWLAKHSLDGPLVLHNALKATPELEHYLAPTDWNDLMKSIKK</sequence>
<reference evidence="1" key="1">
    <citation type="submission" date="2020-05" db="EMBL/GenBank/DDBJ databases">
        <authorList>
            <person name="Delgado-Blas J."/>
        </authorList>
    </citation>
    <scope>NUCLEOTIDE SEQUENCE</scope>
    <source>
        <strain evidence="1">BB1454</strain>
    </source>
</reference>
<dbReference type="AlphaFoldDB" id="A0AA35D7H2"/>
<evidence type="ECO:0000313" key="2">
    <source>
        <dbReference type="Proteomes" id="UP000834458"/>
    </source>
</evidence>
<evidence type="ECO:0000313" key="1">
    <source>
        <dbReference type="EMBL" id="CAB5685299.1"/>
    </source>
</evidence>
<gene>
    <name evidence="1" type="ORF">GHA_01655</name>
</gene>
<dbReference type="Proteomes" id="UP000834458">
    <property type="component" value="Unassembled WGS sequence"/>
</dbReference>
<name>A0AA35D7H2_9BURK</name>